<dbReference type="PROSITE" id="PS50928">
    <property type="entry name" value="ABC_TM1"/>
    <property type="match status" value="1"/>
</dbReference>
<evidence type="ECO:0000313" key="13">
    <source>
        <dbReference type="Proteomes" id="UP001178888"/>
    </source>
</evidence>
<accession>A0A4R5VI85</accession>
<dbReference type="AlphaFoldDB" id="A0A4R5VI85"/>
<reference evidence="11 12" key="1">
    <citation type="submission" date="2019-03" db="EMBL/GenBank/DDBJ databases">
        <title>Bacillus niacini sp. nov. a Nicotinate-Metabolizing Mesophile Isolated from Soil.</title>
        <authorList>
            <person name="Zhang G."/>
        </authorList>
    </citation>
    <scope>NUCLEOTIDE SEQUENCE [LARGE SCALE GENOMIC DNA]</scope>
    <source>
        <strain evidence="11 12">WN066</strain>
    </source>
</reference>
<protein>
    <submittedName>
        <fullName evidence="11">Amino acid ABC transporter permease</fullName>
    </submittedName>
</protein>
<dbReference type="NCBIfam" id="TIGR01726">
    <property type="entry name" value="HEQRo_perm_3TM"/>
    <property type="match status" value="1"/>
</dbReference>
<organism evidence="11 12">
    <name type="scientific">Bacillus salipaludis</name>
    <dbReference type="NCBI Taxonomy" id="2547811"/>
    <lineage>
        <taxon>Bacteria</taxon>
        <taxon>Bacillati</taxon>
        <taxon>Bacillota</taxon>
        <taxon>Bacilli</taxon>
        <taxon>Bacillales</taxon>
        <taxon>Bacillaceae</taxon>
        <taxon>Bacillus</taxon>
    </lineage>
</organism>
<dbReference type="PANTHER" id="PTHR30614">
    <property type="entry name" value="MEMBRANE COMPONENT OF AMINO ACID ABC TRANSPORTER"/>
    <property type="match status" value="1"/>
</dbReference>
<evidence type="ECO:0000256" key="1">
    <source>
        <dbReference type="ARBA" id="ARBA00004651"/>
    </source>
</evidence>
<proteinExistence type="inferred from homology"/>
<keyword evidence="7 8" id="KW-0472">Membrane</keyword>
<reference evidence="10" key="2">
    <citation type="submission" date="2023-08" db="EMBL/GenBank/DDBJ databases">
        <title>Nitrogen cycling bacteria in agricultural field soils.</title>
        <authorList>
            <person name="Jang J."/>
        </authorList>
    </citation>
    <scope>NUCLEOTIDE SEQUENCE</scope>
    <source>
        <strain evidence="10">PS3-36</strain>
    </source>
</reference>
<evidence type="ECO:0000256" key="6">
    <source>
        <dbReference type="ARBA" id="ARBA00022989"/>
    </source>
</evidence>
<evidence type="ECO:0000259" key="9">
    <source>
        <dbReference type="PROSITE" id="PS50928"/>
    </source>
</evidence>
<name>A0A4R5VI85_9BACI</name>
<evidence type="ECO:0000313" key="11">
    <source>
        <dbReference type="EMBL" id="TDK55423.1"/>
    </source>
</evidence>
<dbReference type="GO" id="GO:0043190">
    <property type="term" value="C:ATP-binding cassette (ABC) transporter complex"/>
    <property type="evidence" value="ECO:0007669"/>
    <property type="project" value="InterPro"/>
</dbReference>
<dbReference type="InterPro" id="IPR000515">
    <property type="entry name" value="MetI-like"/>
</dbReference>
<evidence type="ECO:0000256" key="4">
    <source>
        <dbReference type="ARBA" id="ARBA00022692"/>
    </source>
</evidence>
<dbReference type="Proteomes" id="UP001178888">
    <property type="component" value="Unassembled WGS sequence"/>
</dbReference>
<keyword evidence="5" id="KW-0029">Amino-acid transport</keyword>
<keyword evidence="4 8" id="KW-0812">Transmembrane</keyword>
<dbReference type="EMBL" id="SMYO01000030">
    <property type="protein sequence ID" value="TDK55423.1"/>
    <property type="molecule type" value="Genomic_DNA"/>
</dbReference>
<keyword evidence="2 8" id="KW-0813">Transport</keyword>
<evidence type="ECO:0000313" key="12">
    <source>
        <dbReference type="Proteomes" id="UP000295132"/>
    </source>
</evidence>
<keyword evidence="13" id="KW-1185">Reference proteome</keyword>
<comment type="subcellular location">
    <subcellularLocation>
        <location evidence="1 8">Cell membrane</location>
        <topology evidence="1 8">Multi-pass membrane protein</topology>
    </subcellularLocation>
</comment>
<dbReference type="InterPro" id="IPR010065">
    <property type="entry name" value="AA_ABC_transptr_permease_3TM"/>
</dbReference>
<comment type="caution">
    <text evidence="11">The sequence shown here is derived from an EMBL/GenBank/DDBJ whole genome shotgun (WGS) entry which is preliminary data.</text>
</comment>
<dbReference type="CDD" id="cd06261">
    <property type="entry name" value="TM_PBP2"/>
    <property type="match status" value="1"/>
</dbReference>
<dbReference type="SUPFAM" id="SSF161098">
    <property type="entry name" value="MetI-like"/>
    <property type="match status" value="1"/>
</dbReference>
<gene>
    <name evidence="11" type="ORF">E2K98_28160</name>
    <name evidence="10" type="ORF">RCG21_30855</name>
</gene>
<dbReference type="InterPro" id="IPR043429">
    <property type="entry name" value="ArtM/GltK/GlnP/TcyL/YhdX-like"/>
</dbReference>
<evidence type="ECO:0000256" key="8">
    <source>
        <dbReference type="RuleBase" id="RU363032"/>
    </source>
</evidence>
<comment type="similarity">
    <text evidence="8">Belongs to the binding-protein-dependent transport system permease family.</text>
</comment>
<evidence type="ECO:0000256" key="3">
    <source>
        <dbReference type="ARBA" id="ARBA00022475"/>
    </source>
</evidence>
<keyword evidence="6 8" id="KW-1133">Transmembrane helix</keyword>
<dbReference type="PANTHER" id="PTHR30614:SF0">
    <property type="entry name" value="L-CYSTINE TRANSPORT SYSTEM PERMEASE PROTEIN TCYL"/>
    <property type="match status" value="1"/>
</dbReference>
<dbReference type="GO" id="GO:0022857">
    <property type="term" value="F:transmembrane transporter activity"/>
    <property type="evidence" value="ECO:0007669"/>
    <property type="project" value="InterPro"/>
</dbReference>
<keyword evidence="3" id="KW-1003">Cell membrane</keyword>
<evidence type="ECO:0000256" key="2">
    <source>
        <dbReference type="ARBA" id="ARBA00022448"/>
    </source>
</evidence>
<dbReference type="InterPro" id="IPR035906">
    <property type="entry name" value="MetI-like_sf"/>
</dbReference>
<feature type="transmembrane region" description="Helical" evidence="8">
    <location>
        <begin position="206"/>
        <end position="227"/>
    </location>
</feature>
<evidence type="ECO:0000256" key="7">
    <source>
        <dbReference type="ARBA" id="ARBA00023136"/>
    </source>
</evidence>
<feature type="transmembrane region" description="Helical" evidence="8">
    <location>
        <begin position="166"/>
        <end position="186"/>
    </location>
</feature>
<dbReference type="Pfam" id="PF00528">
    <property type="entry name" value="BPD_transp_1"/>
    <property type="match status" value="1"/>
</dbReference>
<dbReference type="Gene3D" id="1.10.3720.10">
    <property type="entry name" value="MetI-like"/>
    <property type="match status" value="1"/>
</dbReference>
<feature type="transmembrane region" description="Helical" evidence="8">
    <location>
        <begin position="59"/>
        <end position="80"/>
    </location>
</feature>
<dbReference type="RefSeq" id="WP_133340041.1">
    <property type="nucleotide sequence ID" value="NZ_JAVGVR010000001.1"/>
</dbReference>
<feature type="transmembrane region" description="Helical" evidence="8">
    <location>
        <begin position="20"/>
        <end position="47"/>
    </location>
</feature>
<sequence>MNILKNLDFATAFKDLSPELVKALGTVLGATVCGFALALILGTLIALGRISKFKWLNRILVIFLEIIRGTPLLVQLVYMYYVVPLLLSLVVQFWIPNYQINFNAFTAGTVAMGINYGAYLSEVIRSSIISIDRGQTEAALALGYTSKQAMWSIVIPQAARVALPTFGNYIIMMVKDTSLLAFITVYELLLRTQAYASQTFLTIESYTLLALAYLVLSLPMAQVVRVLERRLRRHV</sequence>
<dbReference type="EMBL" id="JAVGVR010000001">
    <property type="protein sequence ID" value="MDQ6600632.1"/>
    <property type="molecule type" value="Genomic_DNA"/>
</dbReference>
<evidence type="ECO:0000256" key="5">
    <source>
        <dbReference type="ARBA" id="ARBA00022970"/>
    </source>
</evidence>
<feature type="transmembrane region" description="Helical" evidence="8">
    <location>
        <begin position="100"/>
        <end position="120"/>
    </location>
</feature>
<evidence type="ECO:0000313" key="10">
    <source>
        <dbReference type="EMBL" id="MDQ6600632.1"/>
    </source>
</evidence>
<dbReference type="Proteomes" id="UP000295132">
    <property type="component" value="Unassembled WGS sequence"/>
</dbReference>
<dbReference type="GO" id="GO:0006865">
    <property type="term" value="P:amino acid transport"/>
    <property type="evidence" value="ECO:0007669"/>
    <property type="project" value="UniProtKB-KW"/>
</dbReference>
<feature type="domain" description="ABC transmembrane type-1" evidence="9">
    <location>
        <begin position="24"/>
        <end position="224"/>
    </location>
</feature>